<dbReference type="GO" id="GO:0009231">
    <property type="term" value="P:riboflavin biosynthetic process"/>
    <property type="evidence" value="ECO:0007669"/>
    <property type="project" value="UniProtKB-UniPathway"/>
</dbReference>
<dbReference type="Proteomes" id="UP000186309">
    <property type="component" value="Chromosome"/>
</dbReference>
<dbReference type="InterPro" id="IPR050765">
    <property type="entry name" value="Riboflavin_Biosynth_HTPR"/>
</dbReference>
<evidence type="ECO:0000256" key="6">
    <source>
        <dbReference type="ARBA" id="ARBA00022619"/>
    </source>
</evidence>
<dbReference type="Gene3D" id="3.40.430.10">
    <property type="entry name" value="Dihydrofolate Reductase, subunit A"/>
    <property type="match status" value="1"/>
</dbReference>
<keyword evidence="6 13" id="KW-0686">Riboflavin biosynthesis</keyword>
<feature type="binding site" evidence="15">
    <location>
        <position position="225"/>
    </location>
    <ligand>
        <name>NADP(+)</name>
        <dbReference type="ChEBI" id="CHEBI:58349"/>
    </ligand>
</feature>
<dbReference type="Pfam" id="PF01872">
    <property type="entry name" value="RibD_C"/>
    <property type="match status" value="1"/>
</dbReference>
<feature type="binding site" evidence="15">
    <location>
        <position position="188"/>
    </location>
    <ligand>
        <name>substrate</name>
    </ligand>
</feature>
<dbReference type="PANTHER" id="PTHR38011:SF7">
    <property type="entry name" value="2,5-DIAMINO-6-RIBOSYLAMINO-4(3H)-PYRIMIDINONE 5'-PHOSPHATE REDUCTASE"/>
    <property type="match status" value="1"/>
</dbReference>
<dbReference type="InterPro" id="IPR016192">
    <property type="entry name" value="APOBEC/CMP_deaminase_Zn-bd"/>
</dbReference>
<keyword evidence="8 13" id="KW-0378">Hydrolase</keyword>
<dbReference type="GO" id="GO:0008703">
    <property type="term" value="F:5-amino-6-(5-phosphoribosylamino)uracil reductase activity"/>
    <property type="evidence" value="ECO:0007669"/>
    <property type="project" value="UniProtKB-EC"/>
</dbReference>
<dbReference type="GO" id="GO:0008835">
    <property type="term" value="F:diaminohydroxyphosphoribosylaminopyrimidine deaminase activity"/>
    <property type="evidence" value="ECO:0007669"/>
    <property type="project" value="UniProtKB-EC"/>
</dbReference>
<dbReference type="GO" id="GO:0008270">
    <property type="term" value="F:zinc ion binding"/>
    <property type="evidence" value="ECO:0007669"/>
    <property type="project" value="InterPro"/>
</dbReference>
<feature type="binding site" evidence="15">
    <location>
        <position position="158"/>
    </location>
    <ligand>
        <name>NADP(+)</name>
        <dbReference type="ChEBI" id="CHEBI:58349"/>
    </ligand>
</feature>
<evidence type="ECO:0000256" key="2">
    <source>
        <dbReference type="ARBA" id="ARBA00004882"/>
    </source>
</evidence>
<feature type="binding site" evidence="16">
    <location>
        <position position="79"/>
    </location>
    <ligand>
        <name>Zn(2+)</name>
        <dbReference type="ChEBI" id="CHEBI:29105"/>
        <note>catalytic</note>
    </ligand>
</feature>
<dbReference type="NCBIfam" id="TIGR00227">
    <property type="entry name" value="ribD_Cterm"/>
    <property type="match status" value="1"/>
</dbReference>
<evidence type="ECO:0000256" key="5">
    <source>
        <dbReference type="ARBA" id="ARBA00007417"/>
    </source>
</evidence>
<evidence type="ECO:0000256" key="10">
    <source>
        <dbReference type="ARBA" id="ARBA00022857"/>
    </source>
</evidence>
<evidence type="ECO:0000256" key="15">
    <source>
        <dbReference type="PIRSR" id="PIRSR006769-2"/>
    </source>
</evidence>
<comment type="similarity">
    <text evidence="5 13">In the C-terminal section; belongs to the HTP reductase family.</text>
</comment>
<feature type="active site" description="Proton donor" evidence="14">
    <location>
        <position position="56"/>
    </location>
</feature>
<dbReference type="InterPro" id="IPR024072">
    <property type="entry name" value="DHFR-like_dom_sf"/>
</dbReference>
<keyword evidence="11 13" id="KW-0560">Oxidoreductase</keyword>
<comment type="pathway">
    <text evidence="2 13">Cofactor biosynthesis; riboflavin biosynthesis; 5-amino-6-(D-ribitylamino)uracil from GTP: step 2/4.</text>
</comment>
<evidence type="ECO:0000313" key="18">
    <source>
        <dbReference type="EMBL" id="APW59690.1"/>
    </source>
</evidence>
<evidence type="ECO:0000313" key="19">
    <source>
        <dbReference type="Proteomes" id="UP000186309"/>
    </source>
</evidence>
<dbReference type="GO" id="GO:0050661">
    <property type="term" value="F:NADP binding"/>
    <property type="evidence" value="ECO:0007669"/>
    <property type="project" value="InterPro"/>
</dbReference>
<evidence type="ECO:0000256" key="13">
    <source>
        <dbReference type="PIRNR" id="PIRNR006769"/>
    </source>
</evidence>
<feature type="binding site" evidence="15">
    <location>
        <position position="211"/>
    </location>
    <ligand>
        <name>substrate</name>
    </ligand>
</feature>
<name>A0A1U7CL74_9BACT</name>
<feature type="binding site" evidence="15">
    <location>
        <position position="174"/>
    </location>
    <ligand>
        <name>NADP(+)</name>
        <dbReference type="ChEBI" id="CHEBI:58349"/>
    </ligand>
</feature>
<comment type="pathway">
    <text evidence="3 13">Cofactor biosynthesis; riboflavin biosynthesis; 5-amino-6-(D-ribitylamino)uracil from GTP: step 3/4.</text>
</comment>
<keyword evidence="10 13" id="KW-0521">NADP</keyword>
<comment type="function">
    <text evidence="1 13">Converts 2,5-diamino-6-(ribosylamino)-4(3h)-pyrimidinone 5'-phosphate into 5-amino-6-(ribosylamino)-2,4(1h,3h)-pyrimidinedione 5'-phosphate.</text>
</comment>
<evidence type="ECO:0000256" key="12">
    <source>
        <dbReference type="ARBA" id="ARBA00023268"/>
    </source>
</evidence>
<comment type="cofactor">
    <cofactor evidence="13 16">
        <name>Zn(2+)</name>
        <dbReference type="ChEBI" id="CHEBI:29105"/>
    </cofactor>
    <text evidence="13 16">Binds 1 zinc ion.</text>
</comment>
<evidence type="ECO:0000256" key="8">
    <source>
        <dbReference type="ARBA" id="ARBA00022801"/>
    </source>
</evidence>
<evidence type="ECO:0000256" key="3">
    <source>
        <dbReference type="ARBA" id="ARBA00004910"/>
    </source>
</evidence>
<feature type="binding site" evidence="15">
    <location>
        <position position="172"/>
    </location>
    <ligand>
        <name>substrate</name>
    </ligand>
</feature>
<dbReference type="SUPFAM" id="SSF53597">
    <property type="entry name" value="Dihydrofolate reductase-like"/>
    <property type="match status" value="1"/>
</dbReference>
<keyword evidence="9 13" id="KW-0862">Zinc</keyword>
<evidence type="ECO:0000256" key="1">
    <source>
        <dbReference type="ARBA" id="ARBA00002151"/>
    </source>
</evidence>
<dbReference type="InterPro" id="IPR002734">
    <property type="entry name" value="RibDG_C"/>
</dbReference>
<comment type="catalytic activity">
    <reaction evidence="13">
        <text>2,5-diamino-6-hydroxy-4-(5-phosphoribosylamino)-pyrimidine + H2O + H(+) = 5-amino-6-(5-phospho-D-ribosylamino)uracil + NH4(+)</text>
        <dbReference type="Rhea" id="RHEA:21868"/>
        <dbReference type="ChEBI" id="CHEBI:15377"/>
        <dbReference type="ChEBI" id="CHEBI:15378"/>
        <dbReference type="ChEBI" id="CHEBI:28938"/>
        <dbReference type="ChEBI" id="CHEBI:58453"/>
        <dbReference type="ChEBI" id="CHEBI:58614"/>
        <dbReference type="EC" id="3.5.4.26"/>
    </reaction>
</comment>
<keyword evidence="19" id="KW-1185">Reference proteome</keyword>
<dbReference type="Pfam" id="PF00383">
    <property type="entry name" value="dCMP_cyt_deam_1"/>
    <property type="match status" value="1"/>
</dbReference>
<feature type="binding site" evidence="15">
    <location>
        <begin position="298"/>
        <end position="304"/>
    </location>
    <ligand>
        <name>NADP(+)</name>
        <dbReference type="ChEBI" id="CHEBI:58349"/>
    </ligand>
</feature>
<evidence type="ECO:0000256" key="11">
    <source>
        <dbReference type="ARBA" id="ARBA00023002"/>
    </source>
</evidence>
<dbReference type="STRING" id="1387353.BSF38_01121"/>
<evidence type="ECO:0000256" key="9">
    <source>
        <dbReference type="ARBA" id="ARBA00022833"/>
    </source>
</evidence>
<evidence type="ECO:0000256" key="16">
    <source>
        <dbReference type="PIRSR" id="PIRSR006769-3"/>
    </source>
</evidence>
<evidence type="ECO:0000259" key="17">
    <source>
        <dbReference type="PROSITE" id="PS51747"/>
    </source>
</evidence>
<keyword evidence="7 13" id="KW-0479">Metal-binding</keyword>
<dbReference type="InterPro" id="IPR016193">
    <property type="entry name" value="Cytidine_deaminase-like"/>
</dbReference>
<dbReference type="EC" id="3.5.4.26" evidence="13"/>
<dbReference type="EMBL" id="CP019082">
    <property type="protein sequence ID" value="APW59690.1"/>
    <property type="molecule type" value="Genomic_DNA"/>
</dbReference>
<evidence type="ECO:0000256" key="14">
    <source>
        <dbReference type="PIRSR" id="PIRSR006769-1"/>
    </source>
</evidence>
<dbReference type="PROSITE" id="PS00903">
    <property type="entry name" value="CYT_DCMP_DEAMINASES_1"/>
    <property type="match status" value="1"/>
</dbReference>
<dbReference type="PANTHER" id="PTHR38011">
    <property type="entry name" value="DIHYDROFOLATE REDUCTASE FAMILY PROTEIN (AFU_ORTHOLOGUE AFUA_8G06820)"/>
    <property type="match status" value="1"/>
</dbReference>
<dbReference type="SUPFAM" id="SSF53927">
    <property type="entry name" value="Cytidine deaminase-like"/>
    <property type="match status" value="1"/>
</dbReference>
<reference evidence="19" key="1">
    <citation type="submission" date="2016-12" db="EMBL/GenBank/DDBJ databases">
        <title>Comparative genomics of four Isosphaeraceae planctomycetes: a common pool of plasmids and glycoside hydrolase genes.</title>
        <authorList>
            <person name="Ivanova A."/>
        </authorList>
    </citation>
    <scope>NUCLEOTIDE SEQUENCE [LARGE SCALE GENOMIC DNA]</scope>
    <source>
        <strain evidence="19">PX4</strain>
    </source>
</reference>
<dbReference type="PIRSF" id="PIRSF006769">
    <property type="entry name" value="RibD"/>
    <property type="match status" value="1"/>
</dbReference>
<dbReference type="NCBIfam" id="TIGR00326">
    <property type="entry name" value="eubact_ribD"/>
    <property type="match status" value="1"/>
</dbReference>
<dbReference type="InterPro" id="IPR004794">
    <property type="entry name" value="Eubact_RibD"/>
</dbReference>
<feature type="binding site" evidence="15">
    <location>
        <position position="200"/>
    </location>
    <ligand>
        <name>NADP(+)</name>
        <dbReference type="ChEBI" id="CHEBI:58349"/>
    </ligand>
</feature>
<proteinExistence type="inferred from homology"/>
<feature type="binding site" evidence="15">
    <location>
        <position position="208"/>
    </location>
    <ligand>
        <name>substrate</name>
    </ligand>
</feature>
<dbReference type="AlphaFoldDB" id="A0A1U7CL74"/>
<feature type="binding site" evidence="15">
    <location>
        <position position="204"/>
    </location>
    <ligand>
        <name>NADP(+)</name>
        <dbReference type="ChEBI" id="CHEBI:58349"/>
    </ligand>
</feature>
<dbReference type="Gene3D" id="3.40.140.10">
    <property type="entry name" value="Cytidine Deaminase, domain 2"/>
    <property type="match status" value="1"/>
</dbReference>
<dbReference type="PROSITE" id="PS51747">
    <property type="entry name" value="CYT_DCMP_DEAMINASES_2"/>
    <property type="match status" value="1"/>
</dbReference>
<dbReference type="InterPro" id="IPR002125">
    <property type="entry name" value="CMP_dCMP_dom"/>
</dbReference>
<dbReference type="InterPro" id="IPR011549">
    <property type="entry name" value="RibD_C"/>
</dbReference>
<dbReference type="RefSeq" id="WP_076343836.1">
    <property type="nucleotide sequence ID" value="NZ_CP019082.1"/>
</dbReference>
<keyword evidence="12" id="KW-0511">Multifunctional enzyme</keyword>
<feature type="binding site" evidence="16">
    <location>
        <position position="54"/>
    </location>
    <ligand>
        <name>Zn(2+)</name>
        <dbReference type="ChEBI" id="CHEBI:29105"/>
        <note>catalytic</note>
    </ligand>
</feature>
<accession>A0A1U7CL74</accession>
<evidence type="ECO:0000256" key="4">
    <source>
        <dbReference type="ARBA" id="ARBA00005259"/>
    </source>
</evidence>
<sequence>MDRDEEDRNWMRLALDAAARGRGMVEPNPMVGAVVVRDGRLVATGHHAQFGGPHAEAAALEAAGEQARGATLYVTLEPCCHHGKTPPCAEAILRAGVSRVVAAHRDPFPKVDGGGLSRLLAAGLDVTVGPAADSAVALNAPYLKRVFTGRPYVIAKWAMTLDGKAAVGPGDSRWISSAASRALVHAVRGRMDAIVVGIGTAIADDPQLTARPPGPRTPRRVVLDSQALLPSTSSLVKSARETPTLVAVTDRAPVDRRRNLEERGCEVVVFEGASRVPIVPLLAELGRRGMTNLLVEGGGLVLGAFLDAGEVDEVDVFIAPLIEGGDHARTPARGQGRSLMSDAARLDHLVHTTIDGDLRIQGLVPQSWRARLDSLIRDRTGNAY</sequence>
<organism evidence="18 19">
    <name type="scientific">Paludisphaera borealis</name>
    <dbReference type="NCBI Taxonomy" id="1387353"/>
    <lineage>
        <taxon>Bacteria</taxon>
        <taxon>Pseudomonadati</taxon>
        <taxon>Planctomycetota</taxon>
        <taxon>Planctomycetia</taxon>
        <taxon>Isosphaerales</taxon>
        <taxon>Isosphaeraceae</taxon>
        <taxon>Paludisphaera</taxon>
    </lineage>
</organism>
<dbReference type="EC" id="1.1.1.193" evidence="13"/>
<dbReference type="UniPathway" id="UPA00275">
    <property type="reaction ID" value="UER00401"/>
</dbReference>
<feature type="binding site" evidence="15">
    <location>
        <position position="296"/>
    </location>
    <ligand>
        <name>substrate</name>
    </ligand>
</feature>
<comment type="catalytic activity">
    <reaction evidence="13">
        <text>5-amino-6-(5-phospho-D-ribitylamino)uracil + NADP(+) = 5-amino-6-(5-phospho-D-ribosylamino)uracil + NADPH + H(+)</text>
        <dbReference type="Rhea" id="RHEA:17845"/>
        <dbReference type="ChEBI" id="CHEBI:15378"/>
        <dbReference type="ChEBI" id="CHEBI:57783"/>
        <dbReference type="ChEBI" id="CHEBI:58349"/>
        <dbReference type="ChEBI" id="CHEBI:58421"/>
        <dbReference type="ChEBI" id="CHEBI:58453"/>
        <dbReference type="EC" id="1.1.1.193"/>
    </reaction>
</comment>
<comment type="similarity">
    <text evidence="4 13">In the N-terminal section; belongs to the cytidine and deoxycytidylate deaminase family.</text>
</comment>
<protein>
    <recommendedName>
        <fullName evidence="13">Riboflavin biosynthesis protein RibD</fullName>
    </recommendedName>
    <domain>
        <recommendedName>
            <fullName evidence="13">Diaminohydroxyphosphoribosylaminopyrimidine deaminase</fullName>
            <shortName evidence="13">DRAP deaminase</shortName>
            <ecNumber evidence="13">3.5.4.26</ecNumber>
        </recommendedName>
        <alternativeName>
            <fullName evidence="13">Riboflavin-specific deaminase</fullName>
        </alternativeName>
    </domain>
    <domain>
        <recommendedName>
            <fullName evidence="13">5-amino-6-(5-phosphoribosylamino)uracil reductase</fullName>
            <ecNumber evidence="13">1.1.1.193</ecNumber>
        </recommendedName>
        <alternativeName>
            <fullName evidence="13">HTP reductase</fullName>
        </alternativeName>
    </domain>
</protein>
<dbReference type="FunFam" id="3.40.140.10:FF:000025">
    <property type="entry name" value="Riboflavin biosynthesis protein RibD"/>
    <property type="match status" value="1"/>
</dbReference>
<evidence type="ECO:0000256" key="7">
    <source>
        <dbReference type="ARBA" id="ARBA00022723"/>
    </source>
</evidence>
<feature type="binding site" evidence="16">
    <location>
        <position position="88"/>
    </location>
    <ligand>
        <name>Zn(2+)</name>
        <dbReference type="ChEBI" id="CHEBI:29105"/>
        <note>catalytic</note>
    </ligand>
</feature>
<dbReference type="OrthoDB" id="9800865at2"/>
<gene>
    <name evidence="18" type="primary">ribD</name>
    <name evidence="18" type="ORF">BSF38_01121</name>
</gene>
<feature type="domain" description="CMP/dCMP-type deaminase" evidence="17">
    <location>
        <begin position="5"/>
        <end position="127"/>
    </location>
</feature>
<dbReference type="KEGG" id="pbor:BSF38_01121"/>
<dbReference type="CDD" id="cd01284">
    <property type="entry name" value="Riboflavin_deaminase-reductase"/>
    <property type="match status" value="1"/>
</dbReference>